<evidence type="ECO:0000256" key="4">
    <source>
        <dbReference type="ARBA" id="ARBA00023054"/>
    </source>
</evidence>
<dbReference type="Ensembl" id="ENSAMXT00000052638.1">
    <property type="protein sequence ID" value="ENSAMXP00000033653.1"/>
    <property type="gene ID" value="ENSAMXG00000030981.1"/>
</dbReference>
<keyword evidence="2" id="KW-0963">Cytoplasm</keyword>
<evidence type="ECO:0000256" key="2">
    <source>
        <dbReference type="ARBA" id="ARBA00022490"/>
    </source>
</evidence>
<reference evidence="6" key="4">
    <citation type="submission" date="2025-09" db="UniProtKB">
        <authorList>
            <consortium name="Ensembl"/>
        </authorList>
    </citation>
    <scope>IDENTIFICATION</scope>
</reference>
<dbReference type="PROSITE" id="PS50003">
    <property type="entry name" value="PH_DOMAIN"/>
    <property type="match status" value="1"/>
</dbReference>
<dbReference type="GO" id="GO:0017124">
    <property type="term" value="F:SH3 domain binding"/>
    <property type="evidence" value="ECO:0007669"/>
    <property type="project" value="TreeGrafter"/>
</dbReference>
<dbReference type="GO" id="GO:0005829">
    <property type="term" value="C:cytosol"/>
    <property type="evidence" value="ECO:0007669"/>
    <property type="project" value="TreeGrafter"/>
</dbReference>
<keyword evidence="4" id="KW-0175">Coiled coil</keyword>
<name>A0A3B1IUQ0_ASTMX</name>
<proteinExistence type="predicted"/>
<sequence>MDSDSSHYESYGEDDEEEDFVKERAHYIQWSSSQPCLRPIPESRICGYLWRKKWLGQWTRQLFIIKHNSLLCFKCAKDLYPLLEMNLRGCQVVYKSKHSKKMQHELKVVSGSDTVIMGFQSCSLAEEWRKIIEELSGSSYYEPDSHSSLSLLKSDRLDSCRGYLNVLMNCQWQSLWCKVEDGVLKMFRDDVCEDTPQYTVQLRGSEVRPGPDTAHAYRVTILQHGDQVAVLE</sequence>
<keyword evidence="7" id="KW-1185">Reference proteome</keyword>
<evidence type="ECO:0000313" key="6">
    <source>
        <dbReference type="Ensembl" id="ENSAMXP00000033653.1"/>
    </source>
</evidence>
<dbReference type="SMART" id="SM00233">
    <property type="entry name" value="PH"/>
    <property type="match status" value="1"/>
</dbReference>
<reference evidence="6" key="3">
    <citation type="submission" date="2025-08" db="UniProtKB">
        <authorList>
            <consortium name="Ensembl"/>
        </authorList>
    </citation>
    <scope>IDENTIFICATION</scope>
</reference>
<evidence type="ECO:0000256" key="3">
    <source>
        <dbReference type="ARBA" id="ARBA00022737"/>
    </source>
</evidence>
<feature type="domain" description="PH" evidence="5">
    <location>
        <begin position="42"/>
        <end position="137"/>
    </location>
</feature>
<dbReference type="InterPro" id="IPR030113">
    <property type="entry name" value="AFAP"/>
</dbReference>
<dbReference type="InterPro" id="IPR011993">
    <property type="entry name" value="PH-like_dom_sf"/>
</dbReference>
<accession>A0A3B1IUQ0</accession>
<evidence type="ECO:0000256" key="1">
    <source>
        <dbReference type="ARBA" id="ARBA00004496"/>
    </source>
</evidence>
<evidence type="ECO:0000259" key="5">
    <source>
        <dbReference type="PROSITE" id="PS50003"/>
    </source>
</evidence>
<dbReference type="InterPro" id="IPR001849">
    <property type="entry name" value="PH_domain"/>
</dbReference>
<dbReference type="STRING" id="7994.ENSAMXP00000033653"/>
<dbReference type="Bgee" id="ENSAMXG00000030981">
    <property type="expression patterns" value="Expressed in pharyngeal gill and 10 other cell types or tissues"/>
</dbReference>
<dbReference type="InParanoid" id="A0A3B1IUQ0"/>
<dbReference type="GeneTree" id="ENSGT00950000183067"/>
<dbReference type="PANTHER" id="PTHR14338:SF9">
    <property type="entry name" value="ACTIN FILAMENT-ASSOCIATED PROTEIN 1-LIKE 2"/>
    <property type="match status" value="1"/>
</dbReference>
<dbReference type="SUPFAM" id="SSF50729">
    <property type="entry name" value="PH domain-like"/>
    <property type="match status" value="2"/>
</dbReference>
<evidence type="ECO:0000313" key="7">
    <source>
        <dbReference type="Proteomes" id="UP000018467"/>
    </source>
</evidence>
<reference evidence="7" key="2">
    <citation type="journal article" date="2014" name="Nat. Commun.">
        <title>The cavefish genome reveals candidate genes for eye loss.</title>
        <authorList>
            <person name="McGaugh S.E."/>
            <person name="Gross J.B."/>
            <person name="Aken B."/>
            <person name="Blin M."/>
            <person name="Borowsky R."/>
            <person name="Chalopin D."/>
            <person name="Hinaux H."/>
            <person name="Jeffery W.R."/>
            <person name="Keene A."/>
            <person name="Ma L."/>
            <person name="Minx P."/>
            <person name="Murphy D."/>
            <person name="O'Quin K.E."/>
            <person name="Retaux S."/>
            <person name="Rohner N."/>
            <person name="Searle S.M."/>
            <person name="Stahl B.A."/>
            <person name="Tabin C."/>
            <person name="Volff J.N."/>
            <person name="Yoshizawa M."/>
            <person name="Warren W.C."/>
        </authorList>
    </citation>
    <scope>NUCLEOTIDE SEQUENCE [LARGE SCALE GENOMIC DNA]</scope>
    <source>
        <strain evidence="7">female</strain>
    </source>
</reference>
<comment type="subcellular location">
    <subcellularLocation>
        <location evidence="1">Cytoplasm</location>
    </subcellularLocation>
</comment>
<dbReference type="Gene3D" id="2.30.29.30">
    <property type="entry name" value="Pleckstrin-homology domain (PH domain)/Phosphotyrosine-binding domain (PTB)"/>
    <property type="match status" value="2"/>
</dbReference>
<dbReference type="Proteomes" id="UP000018467">
    <property type="component" value="Unassembled WGS sequence"/>
</dbReference>
<protein>
    <submittedName>
        <fullName evidence="6">Si:dkey-220o5.5</fullName>
    </submittedName>
</protein>
<keyword evidence="3" id="KW-0677">Repeat</keyword>
<dbReference type="AlphaFoldDB" id="A0A3B1IUQ0"/>
<reference evidence="7" key="1">
    <citation type="submission" date="2013-03" db="EMBL/GenBank/DDBJ databases">
        <authorList>
            <person name="Jeffery W."/>
            <person name="Warren W."/>
            <person name="Wilson R.K."/>
        </authorList>
    </citation>
    <scope>NUCLEOTIDE SEQUENCE</scope>
    <source>
        <strain evidence="7">female</strain>
    </source>
</reference>
<dbReference type="PANTHER" id="PTHR14338">
    <property type="entry name" value="ACTIN FILAMENT-ASSOCIATED PROTEIN 1 FAMILY MEMBER"/>
    <property type="match status" value="1"/>
</dbReference>
<organism evidence="6 7">
    <name type="scientific">Astyanax mexicanus</name>
    <name type="common">Blind cave fish</name>
    <name type="synonym">Astyanax fasciatus mexicanus</name>
    <dbReference type="NCBI Taxonomy" id="7994"/>
    <lineage>
        <taxon>Eukaryota</taxon>
        <taxon>Metazoa</taxon>
        <taxon>Chordata</taxon>
        <taxon>Craniata</taxon>
        <taxon>Vertebrata</taxon>
        <taxon>Euteleostomi</taxon>
        <taxon>Actinopterygii</taxon>
        <taxon>Neopterygii</taxon>
        <taxon>Teleostei</taxon>
        <taxon>Ostariophysi</taxon>
        <taxon>Characiformes</taxon>
        <taxon>Characoidei</taxon>
        <taxon>Acestrorhamphidae</taxon>
        <taxon>Acestrorhamphinae</taxon>
        <taxon>Astyanax</taxon>
    </lineage>
</organism>
<dbReference type="Pfam" id="PF00169">
    <property type="entry name" value="PH"/>
    <property type="match status" value="1"/>
</dbReference>